<sequence length="111" mass="12645">MNITLVKKIKLDGTPCPKSANVLEDLEKLGLLDCIDEIVAVDEREQLSKGFILALKHKVEAAPFFIVNNDDGSSHVYKAYYRFLKEVFHQEVSASKEILEMMDQNLDLDFI</sequence>
<evidence type="ECO:0000313" key="1">
    <source>
        <dbReference type="EMBL" id="MCC5601913.1"/>
    </source>
</evidence>
<accession>A0ABS8ICG4</accession>
<proteinExistence type="predicted"/>
<protein>
    <recommendedName>
        <fullName evidence="3">Glutaredoxin</fullName>
    </recommendedName>
</protein>
<dbReference type="EMBL" id="JAIVFQ010000039">
    <property type="protein sequence ID" value="MCC5601913.1"/>
    <property type="molecule type" value="Genomic_DNA"/>
</dbReference>
<comment type="caution">
    <text evidence="1">The sequence shown here is derived from an EMBL/GenBank/DDBJ whole genome shotgun (WGS) entry which is preliminary data.</text>
</comment>
<reference evidence="1 2" key="1">
    <citation type="journal article" date="2021" name="Microorganisms">
        <title>Genome Evolution of Filamentous Cyanobacterium Nostoc Species: From Facultative Symbiosis to Free Living.</title>
        <authorList>
            <person name="Huo D."/>
            <person name="Li H."/>
            <person name="Cai F."/>
            <person name="Guo X."/>
            <person name="Qiao Z."/>
            <person name="Wang W."/>
            <person name="Yu G."/>
            <person name="Li R."/>
        </authorList>
    </citation>
    <scope>NUCLEOTIDE SEQUENCE [LARGE SCALE GENOMIC DNA]</scope>
    <source>
        <strain evidence="1 2">CHAB 5714</strain>
    </source>
</reference>
<evidence type="ECO:0008006" key="3">
    <source>
        <dbReference type="Google" id="ProtNLM"/>
    </source>
</evidence>
<dbReference type="RefSeq" id="WP_229486898.1">
    <property type="nucleotide sequence ID" value="NZ_JAIVFQ010000039.1"/>
</dbReference>
<gene>
    <name evidence="1" type="ORF">LC586_22585</name>
</gene>
<evidence type="ECO:0000313" key="2">
    <source>
        <dbReference type="Proteomes" id="UP001199525"/>
    </source>
</evidence>
<name>A0ABS8ICG4_9NOSO</name>
<keyword evidence="2" id="KW-1185">Reference proteome</keyword>
<dbReference type="Proteomes" id="UP001199525">
    <property type="component" value="Unassembled WGS sequence"/>
</dbReference>
<organism evidence="1 2">
    <name type="scientific">Nostoc favosum CHAB5714</name>
    <dbReference type="NCBI Taxonomy" id="2780399"/>
    <lineage>
        <taxon>Bacteria</taxon>
        <taxon>Bacillati</taxon>
        <taxon>Cyanobacteriota</taxon>
        <taxon>Cyanophyceae</taxon>
        <taxon>Nostocales</taxon>
        <taxon>Nostocaceae</taxon>
        <taxon>Nostoc</taxon>
        <taxon>Nostoc favosum</taxon>
    </lineage>
</organism>